<dbReference type="Pfam" id="PF06252">
    <property type="entry name" value="GemA"/>
    <property type="match status" value="1"/>
</dbReference>
<dbReference type="Proteomes" id="UP000254055">
    <property type="component" value="Unassembled WGS sequence"/>
</dbReference>
<dbReference type="AlphaFoldDB" id="A0A378WGA8"/>
<dbReference type="RefSeq" id="WP_115133974.1">
    <property type="nucleotide sequence ID" value="NZ_UGRS01000001.1"/>
</dbReference>
<dbReference type="InterPro" id="IPR009363">
    <property type="entry name" value="Phage_Mu_Gp16"/>
</dbReference>
<protein>
    <submittedName>
        <fullName evidence="1">Phage associated protein</fullName>
    </submittedName>
</protein>
<reference evidence="1 2" key="1">
    <citation type="submission" date="2018-06" db="EMBL/GenBank/DDBJ databases">
        <authorList>
            <consortium name="Pathogen Informatics"/>
            <person name="Doyle S."/>
        </authorList>
    </citation>
    <scope>NUCLEOTIDE SEQUENCE [LARGE SCALE GENOMIC DNA]</scope>
    <source>
        <strain evidence="1 2">NCTC12229</strain>
    </source>
</reference>
<evidence type="ECO:0000313" key="1">
    <source>
        <dbReference type="EMBL" id="SUA36339.1"/>
    </source>
</evidence>
<dbReference type="EMBL" id="UGRS01000001">
    <property type="protein sequence ID" value="SUA36339.1"/>
    <property type="molecule type" value="Genomic_DNA"/>
</dbReference>
<dbReference type="OrthoDB" id="5460653at2"/>
<accession>A0A378WGA8</accession>
<organism evidence="1 2">
    <name type="scientific">Neisseria zoodegmatis</name>
    <dbReference type="NCBI Taxonomy" id="326523"/>
    <lineage>
        <taxon>Bacteria</taxon>
        <taxon>Pseudomonadati</taxon>
        <taxon>Pseudomonadota</taxon>
        <taxon>Betaproteobacteria</taxon>
        <taxon>Neisseriales</taxon>
        <taxon>Neisseriaceae</taxon>
        <taxon>Neisseria</taxon>
    </lineage>
</organism>
<gene>
    <name evidence="1" type="ORF">NCTC12229_00754</name>
</gene>
<name>A0A378WGA8_9NEIS</name>
<evidence type="ECO:0000313" key="2">
    <source>
        <dbReference type="Proteomes" id="UP000254055"/>
    </source>
</evidence>
<proteinExistence type="predicted"/>
<sequence length="156" mass="17429">MKETKAQKKARLIKLIHVAKGQLMMDDAAYRTLLANASHGKTSSKALSVDELEWVLKQLKAQGFVVTTKAQAKQAKPDIPVHDAHVAVDAQIKKIRALWLELHKLGAVRNASELALAKFVKRMTGVDYQNWLGVDDASKVIEHLKEWKKRVENGGK</sequence>